<evidence type="ECO:0000313" key="5">
    <source>
        <dbReference type="EMBL" id="QHX43676.1"/>
    </source>
</evidence>
<evidence type="ECO:0000256" key="1">
    <source>
        <dbReference type="ARBA" id="ARBA00001933"/>
    </source>
</evidence>
<dbReference type="AlphaFoldDB" id="A0A6P1Y1E8"/>
<dbReference type="InterPro" id="IPR015421">
    <property type="entry name" value="PyrdxlP-dep_Trfase_major"/>
</dbReference>
<dbReference type="SUPFAM" id="SSF53383">
    <property type="entry name" value="PLP-dependent transferases"/>
    <property type="match status" value="1"/>
</dbReference>
<accession>A0A6P1Y1E8</accession>
<dbReference type="Gene3D" id="3.90.1150.10">
    <property type="entry name" value="Aspartate Aminotransferase, domain 1"/>
    <property type="match status" value="1"/>
</dbReference>
<sequence>METQYKLSFASDYMEGAHPAIIQRLVQTNMEQTAGYGTDEYCERARSLIRKACNCPDAAVHFLVGGTQTNATVIDALLNRYEGVIAAETGHVAVHEAGAIEFGGHKVLPLACDKGKITAASVKRYLQDFYADGNYEHMVHPGMVYISQPTEYGTLYTKQEMSAISAVCREYHIPLYVDGARLAYALACKENDITLADLATLCDAFYIGGTKCGALFGEAVVIPDPKRSPHFFTIMKQHGALLAKGRLLGIQFETLFTDDLYLRIGENAIRAADTIRAFLASHGYEQYFTAPTNQIFIVLDNTRYAELSKKITFGFWEKKDDSHTVVRIATDWATTPENVAKLLQTLA</sequence>
<dbReference type="KEGG" id="trz:GWP43_09780"/>
<comment type="similarity">
    <text evidence="2">Belongs to the threonine aldolase family.</text>
</comment>
<evidence type="ECO:0000313" key="6">
    <source>
        <dbReference type="Proteomes" id="UP000464374"/>
    </source>
</evidence>
<gene>
    <name evidence="5" type="ORF">GWP43_09780</name>
</gene>
<dbReference type="InterPro" id="IPR015422">
    <property type="entry name" value="PyrdxlP-dep_Trfase_small"/>
</dbReference>
<dbReference type="EMBL" id="CP048020">
    <property type="protein sequence ID" value="QHX43676.1"/>
    <property type="molecule type" value="Genomic_DNA"/>
</dbReference>
<evidence type="ECO:0000256" key="2">
    <source>
        <dbReference type="ARBA" id="ARBA00006966"/>
    </source>
</evidence>
<evidence type="ECO:0000256" key="3">
    <source>
        <dbReference type="ARBA" id="ARBA00022898"/>
    </source>
</evidence>
<dbReference type="PANTHER" id="PTHR48097:SF5">
    <property type="entry name" value="LOW SPECIFICITY L-THREONINE ALDOLASE"/>
    <property type="match status" value="1"/>
</dbReference>
<dbReference type="GO" id="GO:0016829">
    <property type="term" value="F:lyase activity"/>
    <property type="evidence" value="ECO:0007669"/>
    <property type="project" value="InterPro"/>
</dbReference>
<proteinExistence type="inferred from homology"/>
<feature type="domain" description="Aromatic amino acid beta-eliminating lyase/threonine aldolase" evidence="4">
    <location>
        <begin position="9"/>
        <end position="224"/>
    </location>
</feature>
<dbReference type="InterPro" id="IPR015424">
    <property type="entry name" value="PyrdxlP-dep_Trfase"/>
</dbReference>
<evidence type="ECO:0000259" key="4">
    <source>
        <dbReference type="Pfam" id="PF01212"/>
    </source>
</evidence>
<dbReference type="InterPro" id="IPR001597">
    <property type="entry name" value="ArAA_b-elim_lyase/Thr_aldolase"/>
</dbReference>
<dbReference type="GO" id="GO:0006520">
    <property type="term" value="P:amino acid metabolic process"/>
    <property type="evidence" value="ECO:0007669"/>
    <property type="project" value="InterPro"/>
</dbReference>
<dbReference type="Pfam" id="PF01212">
    <property type="entry name" value="Beta_elim_lyase"/>
    <property type="match status" value="1"/>
</dbReference>
<dbReference type="PANTHER" id="PTHR48097">
    <property type="entry name" value="L-THREONINE ALDOLASE-RELATED"/>
    <property type="match status" value="1"/>
</dbReference>
<comment type="cofactor">
    <cofactor evidence="1">
        <name>pyridoxal 5'-phosphate</name>
        <dbReference type="ChEBI" id="CHEBI:597326"/>
    </cofactor>
</comment>
<dbReference type="RefSeq" id="WP_162663990.1">
    <property type="nucleotide sequence ID" value="NZ_CP048020.1"/>
</dbReference>
<dbReference type="Gene3D" id="3.40.640.10">
    <property type="entry name" value="Type I PLP-dependent aspartate aminotransferase-like (Major domain)"/>
    <property type="match status" value="1"/>
</dbReference>
<dbReference type="Proteomes" id="UP000464374">
    <property type="component" value="Chromosome"/>
</dbReference>
<protein>
    <submittedName>
        <fullName evidence="5">Low specificity L-threonine aldolase</fullName>
    </submittedName>
</protein>
<reference evidence="5 6" key="1">
    <citation type="submission" date="2020-01" db="EMBL/GenBank/DDBJ databases">
        <title>Complete genome sequence of a human oral phylogroup 1 Treponema sp. strain ATCC 700766, originally isolated from periodontitis dental plaque.</title>
        <authorList>
            <person name="Chan Y."/>
            <person name="Huo Y.-B."/>
            <person name="Yu X.-L."/>
            <person name="Zeng H."/>
            <person name="Leung W.-K."/>
            <person name="Watt R.M."/>
        </authorList>
    </citation>
    <scope>NUCLEOTIDE SEQUENCE [LARGE SCALE GENOMIC DNA]</scope>
    <source>
        <strain evidence="5 6">OMZ 804</strain>
    </source>
</reference>
<organism evidence="5 6">
    <name type="scientific">Treponema vincentii</name>
    <dbReference type="NCBI Taxonomy" id="69710"/>
    <lineage>
        <taxon>Bacteria</taxon>
        <taxon>Pseudomonadati</taxon>
        <taxon>Spirochaetota</taxon>
        <taxon>Spirochaetia</taxon>
        <taxon>Spirochaetales</taxon>
        <taxon>Treponemataceae</taxon>
        <taxon>Treponema</taxon>
    </lineage>
</organism>
<name>A0A6P1Y1E8_9SPIR</name>
<keyword evidence="3" id="KW-0663">Pyridoxal phosphate</keyword>